<feature type="region of interest" description="Disordered" evidence="1">
    <location>
        <begin position="1"/>
        <end position="92"/>
    </location>
</feature>
<feature type="compositionally biased region" description="Basic residues" evidence="1">
    <location>
        <begin position="50"/>
        <end position="76"/>
    </location>
</feature>
<gene>
    <name evidence="2" type="ORF">AVDCRST_MAG52-700</name>
</gene>
<dbReference type="EMBL" id="CADCTN010000047">
    <property type="protein sequence ID" value="CAA9224841.1"/>
    <property type="molecule type" value="Genomic_DNA"/>
</dbReference>
<accession>A0A6J4HJI6</accession>
<feature type="non-terminal residue" evidence="2">
    <location>
        <position position="92"/>
    </location>
</feature>
<dbReference type="GO" id="GO:0016829">
    <property type="term" value="F:lyase activity"/>
    <property type="evidence" value="ECO:0007669"/>
    <property type="project" value="UniProtKB-KW"/>
</dbReference>
<feature type="non-terminal residue" evidence="2">
    <location>
        <position position="1"/>
    </location>
</feature>
<name>A0A6J4HJI6_9ACTN</name>
<evidence type="ECO:0000256" key="1">
    <source>
        <dbReference type="SAM" id="MobiDB-lite"/>
    </source>
</evidence>
<proteinExistence type="predicted"/>
<reference evidence="2" key="1">
    <citation type="submission" date="2020-02" db="EMBL/GenBank/DDBJ databases">
        <authorList>
            <person name="Meier V. D."/>
        </authorList>
    </citation>
    <scope>NUCLEOTIDE SEQUENCE</scope>
    <source>
        <strain evidence="2">AVDCRST_MAG52</strain>
    </source>
</reference>
<evidence type="ECO:0000313" key="2">
    <source>
        <dbReference type="EMBL" id="CAA9224841.1"/>
    </source>
</evidence>
<sequence>GGVGLRRGHHRGGDQAVLRRLRPGPADRRRPGPELPLRAGRVRSADPTPRRRLRRGARRPLGHGRGRQACRSRHRRPDVPAAGSADVRDRRL</sequence>
<keyword evidence="2" id="KW-0456">Lyase</keyword>
<dbReference type="AlphaFoldDB" id="A0A6J4HJI6"/>
<organism evidence="2">
    <name type="scientific">uncultured Blastococcus sp</name>
    <dbReference type="NCBI Taxonomy" id="217144"/>
    <lineage>
        <taxon>Bacteria</taxon>
        <taxon>Bacillati</taxon>
        <taxon>Actinomycetota</taxon>
        <taxon>Actinomycetes</taxon>
        <taxon>Geodermatophilales</taxon>
        <taxon>Geodermatophilaceae</taxon>
        <taxon>Blastococcus</taxon>
        <taxon>environmental samples</taxon>
    </lineage>
</organism>
<feature type="compositionally biased region" description="Basic residues" evidence="1">
    <location>
        <begin position="1"/>
        <end position="10"/>
    </location>
</feature>
<dbReference type="EC" id="4.1.99.18" evidence="2"/>
<protein>
    <submittedName>
        <fullName evidence="2">Cyclic pyranopterin phosphate synthase (MoaA)</fullName>
        <ecNumber evidence="2">4.1.99.18</ecNumber>
    </submittedName>
</protein>